<sequence>MEPVKVSDGELQRESYSDADFAAENSDRKSLTGEIVRLNGMPVRQTAKKQDGVTLSTMGRSLSLRRIKRESCLVSGGFFSK</sequence>
<dbReference type="Proteomes" id="UP001162060">
    <property type="component" value="Unassembled WGS sequence"/>
</dbReference>
<protein>
    <submittedName>
        <fullName evidence="2">Uncharacterized protein</fullName>
    </submittedName>
</protein>
<gene>
    <name evidence="2" type="ORF">PM001_LOCUS8940</name>
</gene>
<evidence type="ECO:0000313" key="3">
    <source>
        <dbReference type="Proteomes" id="UP001162060"/>
    </source>
</evidence>
<comment type="caution">
    <text evidence="2">The sequence shown here is derived from an EMBL/GenBank/DDBJ whole genome shotgun (WGS) entry which is preliminary data.</text>
</comment>
<accession>A0AAV1TRH3</accession>
<organism evidence="2 3">
    <name type="scientific">Peronospora matthiolae</name>
    <dbReference type="NCBI Taxonomy" id="2874970"/>
    <lineage>
        <taxon>Eukaryota</taxon>
        <taxon>Sar</taxon>
        <taxon>Stramenopiles</taxon>
        <taxon>Oomycota</taxon>
        <taxon>Peronosporomycetes</taxon>
        <taxon>Peronosporales</taxon>
        <taxon>Peronosporaceae</taxon>
        <taxon>Peronospora</taxon>
    </lineage>
</organism>
<name>A0AAV1TRH3_9STRA</name>
<feature type="region of interest" description="Disordered" evidence="1">
    <location>
        <begin position="1"/>
        <end position="26"/>
    </location>
</feature>
<proteinExistence type="predicted"/>
<feature type="compositionally biased region" description="Basic and acidic residues" evidence="1">
    <location>
        <begin position="1"/>
        <end position="16"/>
    </location>
</feature>
<reference evidence="2" key="1">
    <citation type="submission" date="2024-01" db="EMBL/GenBank/DDBJ databases">
        <authorList>
            <person name="Webb A."/>
        </authorList>
    </citation>
    <scope>NUCLEOTIDE SEQUENCE</scope>
    <source>
        <strain evidence="2">Pm1</strain>
    </source>
</reference>
<dbReference type="AlphaFoldDB" id="A0AAV1TRH3"/>
<evidence type="ECO:0000256" key="1">
    <source>
        <dbReference type="SAM" id="MobiDB-lite"/>
    </source>
</evidence>
<dbReference type="EMBL" id="CAKLBY020000070">
    <property type="protein sequence ID" value="CAK7923790.1"/>
    <property type="molecule type" value="Genomic_DNA"/>
</dbReference>
<evidence type="ECO:0000313" key="2">
    <source>
        <dbReference type="EMBL" id="CAK7923790.1"/>
    </source>
</evidence>